<dbReference type="AlphaFoldDB" id="A0A7C3IF89"/>
<feature type="transmembrane region" description="Helical" evidence="8">
    <location>
        <begin position="291"/>
        <end position="323"/>
    </location>
</feature>
<feature type="transmembrane region" description="Helical" evidence="8">
    <location>
        <begin position="12"/>
        <end position="31"/>
    </location>
</feature>
<feature type="transmembrane region" description="Helical" evidence="8">
    <location>
        <begin position="43"/>
        <end position="64"/>
    </location>
</feature>
<feature type="transmembrane region" description="Helical" evidence="8">
    <location>
        <begin position="374"/>
        <end position="394"/>
    </location>
</feature>
<sequence>MRPCFRSDSWYLVALFVTLISLGSILLVLPISQAGNELDTQPVSYVDALFMATSAVCVTGLATVDMARFSMFGQVVILLLIQLGGLGIISFTSLLLILPGGRIPFRRISTIRSFYVDGVEYDPRKIIFTIVGTTLCIEALGAGVLAVLFKQAGLQNYMYNGIFHAVSAFCNAGFSLFPDSLEGFAHNPMVLLVIILLIILGGLGFIVLQDMYQRLTRKRRYLNYHSRVVLGMTAVLIVLGFFVYFFFEEKNSFSGFPLKDRIMNVLFQSVTPRTAGFDTVPQYLLSQPSKVFTILLMFIGAGPGSIAGGIKVSTIFIIIILMIRHPDPAGDIHIGKHRITGYTLNRATVYFLKGLILLLTGAFMLSLIEGPRGVAFDIIVFEVVSAFGTVGLSLGLTPELSVAGKLVIIGIMFAGRIGLVALSFSLVRVKKYDITYPEGSVLLG</sequence>
<gene>
    <name evidence="9" type="ORF">ENS59_12390</name>
</gene>
<evidence type="ECO:0000256" key="6">
    <source>
        <dbReference type="ARBA" id="ARBA00023065"/>
    </source>
</evidence>
<feature type="transmembrane region" description="Helical" evidence="8">
    <location>
        <begin position="228"/>
        <end position="247"/>
    </location>
</feature>
<keyword evidence="4 8" id="KW-0812">Transmembrane</keyword>
<feature type="transmembrane region" description="Helical" evidence="8">
    <location>
        <begin position="406"/>
        <end position="427"/>
    </location>
</feature>
<evidence type="ECO:0000256" key="1">
    <source>
        <dbReference type="ARBA" id="ARBA00004651"/>
    </source>
</evidence>
<keyword evidence="5 8" id="KW-1133">Transmembrane helix</keyword>
<evidence type="ECO:0000256" key="4">
    <source>
        <dbReference type="ARBA" id="ARBA00022692"/>
    </source>
</evidence>
<feature type="transmembrane region" description="Helical" evidence="8">
    <location>
        <begin position="189"/>
        <end position="208"/>
    </location>
</feature>
<evidence type="ECO:0000313" key="9">
    <source>
        <dbReference type="EMBL" id="HFH30283.1"/>
    </source>
</evidence>
<evidence type="ECO:0000256" key="3">
    <source>
        <dbReference type="ARBA" id="ARBA00022475"/>
    </source>
</evidence>
<keyword evidence="2" id="KW-0813">Transport</keyword>
<evidence type="ECO:0000256" key="7">
    <source>
        <dbReference type="ARBA" id="ARBA00023136"/>
    </source>
</evidence>
<reference evidence="9" key="1">
    <citation type="journal article" date="2020" name="mSystems">
        <title>Genome- and Community-Level Interaction Insights into Carbon Utilization and Element Cycling Functions of Hydrothermarchaeota in Hydrothermal Sediment.</title>
        <authorList>
            <person name="Zhou Z."/>
            <person name="Liu Y."/>
            <person name="Xu W."/>
            <person name="Pan J."/>
            <person name="Luo Z.H."/>
            <person name="Li M."/>
        </authorList>
    </citation>
    <scope>NUCLEOTIDE SEQUENCE [LARGE SCALE GENOMIC DNA]</scope>
    <source>
        <strain evidence="9">SpSt-503</strain>
    </source>
</reference>
<dbReference type="PANTHER" id="PTHR32024:SF1">
    <property type="entry name" value="KTR SYSTEM POTASSIUM UPTAKE PROTEIN B"/>
    <property type="match status" value="1"/>
</dbReference>
<evidence type="ECO:0000256" key="8">
    <source>
        <dbReference type="SAM" id="Phobius"/>
    </source>
</evidence>
<accession>A0A7C3IF89</accession>
<keyword evidence="7 8" id="KW-0472">Membrane</keyword>
<dbReference type="InterPro" id="IPR003445">
    <property type="entry name" value="Cat_transpt"/>
</dbReference>
<feature type="transmembrane region" description="Helical" evidence="8">
    <location>
        <begin position="344"/>
        <end position="368"/>
    </location>
</feature>
<feature type="transmembrane region" description="Helical" evidence="8">
    <location>
        <begin position="126"/>
        <end position="149"/>
    </location>
</feature>
<evidence type="ECO:0000256" key="2">
    <source>
        <dbReference type="ARBA" id="ARBA00022448"/>
    </source>
</evidence>
<feature type="transmembrane region" description="Helical" evidence="8">
    <location>
        <begin position="161"/>
        <end position="177"/>
    </location>
</feature>
<protein>
    <submittedName>
        <fullName evidence="9">Trk family potassium uptake protein</fullName>
    </submittedName>
</protein>
<comment type="caution">
    <text evidence="9">The sequence shown here is derived from an EMBL/GenBank/DDBJ whole genome shotgun (WGS) entry which is preliminary data.</text>
</comment>
<dbReference type="PANTHER" id="PTHR32024">
    <property type="entry name" value="TRK SYSTEM POTASSIUM UPTAKE PROTEIN TRKG-RELATED"/>
    <property type="match status" value="1"/>
</dbReference>
<dbReference type="EMBL" id="DSVL01000378">
    <property type="protein sequence ID" value="HFH30283.1"/>
    <property type="molecule type" value="Genomic_DNA"/>
</dbReference>
<feature type="transmembrane region" description="Helical" evidence="8">
    <location>
        <begin position="76"/>
        <end position="98"/>
    </location>
</feature>
<evidence type="ECO:0000256" key="5">
    <source>
        <dbReference type="ARBA" id="ARBA00022989"/>
    </source>
</evidence>
<dbReference type="GO" id="GO:0008324">
    <property type="term" value="F:monoatomic cation transmembrane transporter activity"/>
    <property type="evidence" value="ECO:0007669"/>
    <property type="project" value="InterPro"/>
</dbReference>
<keyword evidence="6" id="KW-0406">Ion transport</keyword>
<organism evidence="9">
    <name type="scientific">Gracilinema caldarium</name>
    <dbReference type="NCBI Taxonomy" id="215591"/>
    <lineage>
        <taxon>Bacteria</taxon>
        <taxon>Pseudomonadati</taxon>
        <taxon>Spirochaetota</taxon>
        <taxon>Spirochaetia</taxon>
        <taxon>Spirochaetales</taxon>
        <taxon>Breznakiellaceae</taxon>
        <taxon>Gracilinema</taxon>
    </lineage>
</organism>
<dbReference type="GO" id="GO:0005886">
    <property type="term" value="C:plasma membrane"/>
    <property type="evidence" value="ECO:0007669"/>
    <property type="project" value="UniProtKB-SubCell"/>
</dbReference>
<dbReference type="GO" id="GO:0030001">
    <property type="term" value="P:metal ion transport"/>
    <property type="evidence" value="ECO:0007669"/>
    <property type="project" value="UniProtKB-ARBA"/>
</dbReference>
<proteinExistence type="predicted"/>
<keyword evidence="3" id="KW-1003">Cell membrane</keyword>
<name>A0A7C3IF89_9SPIR</name>
<comment type="subcellular location">
    <subcellularLocation>
        <location evidence="1">Cell membrane</location>
        <topology evidence="1">Multi-pass membrane protein</topology>
    </subcellularLocation>
</comment>
<dbReference type="Pfam" id="PF02386">
    <property type="entry name" value="TrkH"/>
    <property type="match status" value="1"/>
</dbReference>